<reference evidence="1 2" key="1">
    <citation type="submission" date="2019-11" db="EMBL/GenBank/DDBJ databases">
        <title>Spirosoma endbachense sp. nov., isolated from a natural salt meadow.</title>
        <authorList>
            <person name="Rojas J."/>
            <person name="Ambika Manirajan B."/>
            <person name="Ratering S."/>
            <person name="Suarez C."/>
            <person name="Geissler-Plaum R."/>
            <person name="Schnell S."/>
        </authorList>
    </citation>
    <scope>NUCLEOTIDE SEQUENCE [LARGE SCALE GENOMIC DNA]</scope>
    <source>
        <strain evidence="1 2">I-24</strain>
    </source>
</reference>
<dbReference type="AlphaFoldDB" id="A0A6P1W9G9"/>
<dbReference type="InterPro" id="IPR024353">
    <property type="entry name" value="DUF3871"/>
</dbReference>
<dbReference type="Pfam" id="PF12987">
    <property type="entry name" value="DUF3871"/>
    <property type="match status" value="1"/>
</dbReference>
<dbReference type="KEGG" id="senf:GJR95_06150"/>
<evidence type="ECO:0000313" key="2">
    <source>
        <dbReference type="Proteomes" id="UP000464577"/>
    </source>
</evidence>
<accession>A0A6P1W9G9</accession>
<dbReference type="EMBL" id="CP045997">
    <property type="protein sequence ID" value="QHW01209.1"/>
    <property type="molecule type" value="Genomic_DNA"/>
</dbReference>
<organism evidence="1 2">
    <name type="scientific">Spirosoma endbachense</name>
    <dbReference type="NCBI Taxonomy" id="2666025"/>
    <lineage>
        <taxon>Bacteria</taxon>
        <taxon>Pseudomonadati</taxon>
        <taxon>Bacteroidota</taxon>
        <taxon>Cytophagia</taxon>
        <taxon>Cytophagales</taxon>
        <taxon>Cytophagaceae</taxon>
        <taxon>Spirosoma</taxon>
    </lineage>
</organism>
<gene>
    <name evidence="1" type="ORF">GJR95_06150</name>
</gene>
<sequence>MLLLPTVGQHVITPQETSPENTFIVANTLPTSLGEIRDQHIIPVYSKDNEPLISHADFIEATFETLYQFFPQEVILEPLVRVSHPIKGRIPSARNKPAKDLADWEKTLYYERAAFAIEIPSIQGQVGDNTLSLTIGGVKAYNLDSLHNRKGSDEHFKVFIGFQNKVCTNLCIWTDGYLADVRVKSVKQLIETIQMLIQRYQASQHLRAMQELTRYFLTEQQFAQLIGRCRLYQYLPPAQKREIAPLLIGDAQINTIARDYYRDESFCRSEDGTISLWNVYNLFTGAVKSSYVDTFLDRNVNAFQLSQSLLETVLGGTSNWYLH</sequence>
<name>A0A6P1W9G9_9BACT</name>
<proteinExistence type="predicted"/>
<dbReference type="Proteomes" id="UP000464577">
    <property type="component" value="Chromosome"/>
</dbReference>
<keyword evidence="2" id="KW-1185">Reference proteome</keyword>
<protein>
    <submittedName>
        <fullName evidence="1">DUF3871 family protein</fullName>
    </submittedName>
</protein>
<evidence type="ECO:0000313" key="1">
    <source>
        <dbReference type="EMBL" id="QHW01209.1"/>
    </source>
</evidence>